<feature type="region of interest" description="Disordered" evidence="1">
    <location>
        <begin position="1"/>
        <end position="22"/>
    </location>
</feature>
<dbReference type="EnsemblPlants" id="Pp3c27_7919V3.1">
    <property type="protein sequence ID" value="PAC:32951595.CDS.1"/>
    <property type="gene ID" value="Pp3c27_7919"/>
</dbReference>
<dbReference type="Gramene" id="Pp3c27_7919V3.1">
    <property type="protein sequence ID" value="PAC:32951595.CDS.1"/>
    <property type="gene ID" value="Pp3c27_7919"/>
</dbReference>
<dbReference type="AlphaFoldDB" id="A0A2K1IB45"/>
<evidence type="ECO:0000256" key="1">
    <source>
        <dbReference type="SAM" id="MobiDB-lite"/>
    </source>
</evidence>
<evidence type="ECO:0000313" key="2">
    <source>
        <dbReference type="EMBL" id="PNR26496.1"/>
    </source>
</evidence>
<organism evidence="2">
    <name type="scientific">Physcomitrium patens</name>
    <name type="common">Spreading-leaved earth moss</name>
    <name type="synonym">Physcomitrella patens</name>
    <dbReference type="NCBI Taxonomy" id="3218"/>
    <lineage>
        <taxon>Eukaryota</taxon>
        <taxon>Viridiplantae</taxon>
        <taxon>Streptophyta</taxon>
        <taxon>Embryophyta</taxon>
        <taxon>Bryophyta</taxon>
        <taxon>Bryophytina</taxon>
        <taxon>Bryopsida</taxon>
        <taxon>Funariidae</taxon>
        <taxon>Funariales</taxon>
        <taxon>Funariaceae</taxon>
        <taxon>Physcomitrium</taxon>
    </lineage>
</organism>
<dbReference type="Proteomes" id="UP000006727">
    <property type="component" value="Chromosome 27"/>
</dbReference>
<reference evidence="2 4" key="2">
    <citation type="journal article" date="2018" name="Plant J.">
        <title>The Physcomitrella patens chromosome-scale assembly reveals moss genome structure and evolution.</title>
        <authorList>
            <person name="Lang D."/>
            <person name="Ullrich K.K."/>
            <person name="Murat F."/>
            <person name="Fuchs J."/>
            <person name="Jenkins J."/>
            <person name="Haas F.B."/>
            <person name="Piednoel M."/>
            <person name="Gundlach H."/>
            <person name="Van Bel M."/>
            <person name="Meyberg R."/>
            <person name="Vives C."/>
            <person name="Morata J."/>
            <person name="Symeonidi A."/>
            <person name="Hiss M."/>
            <person name="Muchero W."/>
            <person name="Kamisugi Y."/>
            <person name="Saleh O."/>
            <person name="Blanc G."/>
            <person name="Decker E.L."/>
            <person name="van Gessel N."/>
            <person name="Grimwood J."/>
            <person name="Hayes R.D."/>
            <person name="Graham S.W."/>
            <person name="Gunter L.E."/>
            <person name="McDaniel S.F."/>
            <person name="Hoernstein S.N.W."/>
            <person name="Larsson A."/>
            <person name="Li F.W."/>
            <person name="Perroud P.F."/>
            <person name="Phillips J."/>
            <person name="Ranjan P."/>
            <person name="Rokshar D.S."/>
            <person name="Rothfels C.J."/>
            <person name="Schneider L."/>
            <person name="Shu S."/>
            <person name="Stevenson D.W."/>
            <person name="Thummler F."/>
            <person name="Tillich M."/>
            <person name="Villarreal Aguilar J.C."/>
            <person name="Widiez T."/>
            <person name="Wong G.K."/>
            <person name="Wymore A."/>
            <person name="Zhang Y."/>
            <person name="Zimmer A.D."/>
            <person name="Quatrano R.S."/>
            <person name="Mayer K.F.X."/>
            <person name="Goodstein D."/>
            <person name="Casacuberta J.M."/>
            <person name="Vandepoele K."/>
            <person name="Reski R."/>
            <person name="Cuming A.C."/>
            <person name="Tuskan G.A."/>
            <person name="Maumus F."/>
            <person name="Salse J."/>
            <person name="Schmutz J."/>
            <person name="Rensing S.A."/>
        </authorList>
    </citation>
    <scope>NUCLEOTIDE SEQUENCE [LARGE SCALE GENOMIC DNA]</scope>
    <source>
        <strain evidence="3 4">cv. Gransden 2004</strain>
    </source>
</reference>
<name>A0A2K1IB45_PHYPA</name>
<protein>
    <submittedName>
        <fullName evidence="2 3">Uncharacterized protein</fullName>
    </submittedName>
</protein>
<feature type="compositionally biased region" description="Basic and acidic residues" evidence="1">
    <location>
        <begin position="7"/>
        <end position="16"/>
    </location>
</feature>
<keyword evidence="4" id="KW-1185">Reference proteome</keyword>
<reference evidence="2 4" key="1">
    <citation type="journal article" date="2008" name="Science">
        <title>The Physcomitrella genome reveals evolutionary insights into the conquest of land by plants.</title>
        <authorList>
            <person name="Rensing S."/>
            <person name="Lang D."/>
            <person name="Zimmer A."/>
            <person name="Terry A."/>
            <person name="Salamov A."/>
            <person name="Shapiro H."/>
            <person name="Nishiyama T."/>
            <person name="Perroud P.-F."/>
            <person name="Lindquist E."/>
            <person name="Kamisugi Y."/>
            <person name="Tanahashi T."/>
            <person name="Sakakibara K."/>
            <person name="Fujita T."/>
            <person name="Oishi K."/>
            <person name="Shin-I T."/>
            <person name="Kuroki Y."/>
            <person name="Toyoda A."/>
            <person name="Suzuki Y."/>
            <person name="Hashimoto A."/>
            <person name="Yamaguchi K."/>
            <person name="Sugano A."/>
            <person name="Kohara Y."/>
            <person name="Fujiyama A."/>
            <person name="Anterola A."/>
            <person name="Aoki S."/>
            <person name="Ashton N."/>
            <person name="Barbazuk W.B."/>
            <person name="Barker E."/>
            <person name="Bennetzen J."/>
            <person name="Bezanilla M."/>
            <person name="Blankenship R."/>
            <person name="Cho S.H."/>
            <person name="Dutcher S."/>
            <person name="Estelle M."/>
            <person name="Fawcett J.A."/>
            <person name="Gundlach H."/>
            <person name="Hanada K."/>
            <person name="Heyl A."/>
            <person name="Hicks K.A."/>
            <person name="Hugh J."/>
            <person name="Lohr M."/>
            <person name="Mayer K."/>
            <person name="Melkozernov A."/>
            <person name="Murata T."/>
            <person name="Nelson D."/>
            <person name="Pils B."/>
            <person name="Prigge M."/>
            <person name="Reiss B."/>
            <person name="Renner T."/>
            <person name="Rombauts S."/>
            <person name="Rushton P."/>
            <person name="Sanderfoot A."/>
            <person name="Schween G."/>
            <person name="Shiu S.-H."/>
            <person name="Stueber K."/>
            <person name="Theodoulou F.L."/>
            <person name="Tu H."/>
            <person name="Van de Peer Y."/>
            <person name="Verrier P.J."/>
            <person name="Waters E."/>
            <person name="Wood A."/>
            <person name="Yang L."/>
            <person name="Cove D."/>
            <person name="Cuming A."/>
            <person name="Hasebe M."/>
            <person name="Lucas S."/>
            <person name="Mishler D.B."/>
            <person name="Reski R."/>
            <person name="Grigoriev I."/>
            <person name="Quatrano R.S."/>
            <person name="Boore J.L."/>
        </authorList>
    </citation>
    <scope>NUCLEOTIDE SEQUENCE [LARGE SCALE GENOMIC DNA]</scope>
    <source>
        <strain evidence="3 4">cv. Gransden 2004</strain>
    </source>
</reference>
<dbReference type="InParanoid" id="A0A2K1IB45"/>
<gene>
    <name evidence="2" type="ORF">PHYPA_031071</name>
</gene>
<evidence type="ECO:0000313" key="3">
    <source>
        <dbReference type="EnsemblPlants" id="PAC:32951595.CDS.1"/>
    </source>
</evidence>
<dbReference type="EMBL" id="ABEU02000027">
    <property type="protein sequence ID" value="PNR26496.1"/>
    <property type="molecule type" value="Genomic_DNA"/>
</dbReference>
<sequence length="83" mass="9477">MTALQECAEKATEGSRGDNIQVSRHRLDEDRVSRSLSCWRYERISSITPSLVGFFLNLVHKHTFANTHIHSHPNPLDHPSPSR</sequence>
<accession>A0A2K1IB45</accession>
<reference evidence="3" key="3">
    <citation type="submission" date="2020-12" db="UniProtKB">
        <authorList>
            <consortium name="EnsemblPlants"/>
        </authorList>
    </citation>
    <scope>IDENTIFICATION</scope>
</reference>
<proteinExistence type="predicted"/>
<evidence type="ECO:0000313" key="4">
    <source>
        <dbReference type="Proteomes" id="UP000006727"/>
    </source>
</evidence>